<feature type="domain" description="C2H2-type" evidence="12">
    <location>
        <begin position="336"/>
        <end position="363"/>
    </location>
</feature>
<keyword evidence="3" id="KW-0479">Metal-binding</keyword>
<feature type="domain" description="C2H2-type" evidence="12">
    <location>
        <begin position="279"/>
        <end position="306"/>
    </location>
</feature>
<comment type="caution">
    <text evidence="13">The sequence shown here is derived from an EMBL/GenBank/DDBJ whole genome shotgun (WGS) entry which is preliminary data.</text>
</comment>
<feature type="domain" description="C2H2-type" evidence="12">
    <location>
        <begin position="495"/>
        <end position="522"/>
    </location>
</feature>
<evidence type="ECO:0000256" key="8">
    <source>
        <dbReference type="ARBA" id="ARBA00023125"/>
    </source>
</evidence>
<dbReference type="PROSITE" id="PS50157">
    <property type="entry name" value="ZINC_FINGER_C2H2_2"/>
    <property type="match status" value="10"/>
</dbReference>
<dbReference type="Pfam" id="PF13912">
    <property type="entry name" value="zf-C2H2_6"/>
    <property type="match status" value="2"/>
</dbReference>
<feature type="domain" description="C2H2-type" evidence="12">
    <location>
        <begin position="308"/>
        <end position="335"/>
    </location>
</feature>
<keyword evidence="14" id="KW-1185">Reference proteome</keyword>
<dbReference type="Pfam" id="PF00096">
    <property type="entry name" value="zf-C2H2"/>
    <property type="match status" value="4"/>
</dbReference>
<sequence length="546" mass="63782">MSSTNVQYKMEDDIDIEEHDLLNDPALQSVFPDLGILKREIRDFGIQEETHIKTEVQKGIVNEYEPDSSLEVDSGNLATPPPGGLDVKPVILCADTDDTLSVSNGNTSGSDKEESHIKKESENVVVNDLPFYRNRIILGKVNVDDVTEEECYNYLRRDPNNVVKNDIQTYNKPDFRDAKDMNKQKENCLLLKILLTDCHTSLLGNNCYCAQCAVLFPTTEAYSEHYTSTHTETTNLTKAASVLIQNRDKKFECDICNKRFTTRRDIVRHIFIHSDKRPFECETCKKRYKTKKYLVKHKLIHTGEKPRFECRICKKILLSKHSLVKHNSIHTGEKPFECLACKRRFRCLHHLKQHKCIHSCGDEKQKREKTKKNCAEEKKEKLFECDPCKKRFMSHSSLKSHKLIHTGEKPFECKTCMKAFRELGSLNQHKFIHIDQKLFSCEICDKSFTRKSYRLKHMSRHIGNKQFECETCKKRFSSISNMNQHKSTHKGEKTFQCDVCNKKYGSRSHLIRHMRVHTGKKPYECDVCHRRYRYSDSLKHHKSLKH</sequence>
<evidence type="ECO:0000256" key="7">
    <source>
        <dbReference type="ARBA" id="ARBA00023015"/>
    </source>
</evidence>
<feature type="domain" description="C2H2-type" evidence="12">
    <location>
        <begin position="251"/>
        <end position="278"/>
    </location>
</feature>
<evidence type="ECO:0000256" key="5">
    <source>
        <dbReference type="ARBA" id="ARBA00022771"/>
    </source>
</evidence>
<evidence type="ECO:0000313" key="13">
    <source>
        <dbReference type="EMBL" id="KAG7306888.1"/>
    </source>
</evidence>
<dbReference type="PROSITE" id="PS00028">
    <property type="entry name" value="ZINC_FINGER_C2H2_1"/>
    <property type="match status" value="11"/>
</dbReference>
<feature type="domain" description="C2H2-type" evidence="12">
    <location>
        <begin position="439"/>
        <end position="466"/>
    </location>
</feature>
<evidence type="ECO:0000313" key="14">
    <source>
        <dbReference type="Proteomes" id="UP000823941"/>
    </source>
</evidence>
<dbReference type="SMART" id="SM00355">
    <property type="entry name" value="ZnF_C2H2"/>
    <property type="match status" value="11"/>
</dbReference>
<evidence type="ECO:0000256" key="1">
    <source>
        <dbReference type="ARBA" id="ARBA00004123"/>
    </source>
</evidence>
<dbReference type="PANTHER" id="PTHR24393">
    <property type="entry name" value="ZINC FINGER PROTEIN"/>
    <property type="match status" value="1"/>
</dbReference>
<dbReference type="InterPro" id="IPR013087">
    <property type="entry name" value="Znf_C2H2_type"/>
</dbReference>
<feature type="domain" description="C2H2-type" evidence="12">
    <location>
        <begin position="411"/>
        <end position="438"/>
    </location>
</feature>
<evidence type="ECO:0000256" key="10">
    <source>
        <dbReference type="ARBA" id="ARBA00023242"/>
    </source>
</evidence>
<dbReference type="SUPFAM" id="SSF57667">
    <property type="entry name" value="beta-beta-alpha zinc fingers"/>
    <property type="match status" value="5"/>
</dbReference>
<name>A0ABQ7QPA9_PLUXY</name>
<gene>
    <name evidence="13" type="ORF">JYU34_008359</name>
</gene>
<feature type="domain" description="C2H2-type" evidence="12">
    <location>
        <begin position="383"/>
        <end position="410"/>
    </location>
</feature>
<evidence type="ECO:0000256" key="4">
    <source>
        <dbReference type="ARBA" id="ARBA00022737"/>
    </source>
</evidence>
<dbReference type="EMBL" id="JAHIBW010000011">
    <property type="protein sequence ID" value="KAG7306888.1"/>
    <property type="molecule type" value="Genomic_DNA"/>
</dbReference>
<dbReference type="PANTHER" id="PTHR24393:SF15">
    <property type="entry name" value="IP01243P-RELATED"/>
    <property type="match status" value="1"/>
</dbReference>
<feature type="domain" description="C2H2-type" evidence="12">
    <location>
        <begin position="523"/>
        <end position="546"/>
    </location>
</feature>
<keyword evidence="10" id="KW-0539">Nucleus</keyword>
<keyword evidence="8" id="KW-0238">DNA-binding</keyword>
<feature type="domain" description="C2H2-type" evidence="12">
    <location>
        <begin position="467"/>
        <end position="494"/>
    </location>
</feature>
<proteinExistence type="inferred from homology"/>
<comment type="similarity">
    <text evidence="2">Belongs to the krueppel C2H2-type zinc-finger protein family.</text>
</comment>
<dbReference type="Proteomes" id="UP000823941">
    <property type="component" value="Chromosome 11"/>
</dbReference>
<reference evidence="13 14" key="1">
    <citation type="submission" date="2021-06" db="EMBL/GenBank/DDBJ databases">
        <title>A haploid diamondback moth (Plutella xylostella L.) genome assembly resolves 31 chromosomes and identifies a diamide resistance mutation.</title>
        <authorList>
            <person name="Ward C.M."/>
            <person name="Perry K.D."/>
            <person name="Baker G."/>
            <person name="Powis K."/>
            <person name="Heckel D.G."/>
            <person name="Baxter S.W."/>
        </authorList>
    </citation>
    <scope>NUCLEOTIDE SEQUENCE [LARGE SCALE GENOMIC DNA]</scope>
    <source>
        <strain evidence="13 14">LV</strain>
        <tissue evidence="13">Single pupa</tissue>
    </source>
</reference>
<keyword evidence="9" id="KW-0804">Transcription</keyword>
<evidence type="ECO:0000256" key="11">
    <source>
        <dbReference type="PROSITE-ProRule" id="PRU00042"/>
    </source>
</evidence>
<evidence type="ECO:0000256" key="2">
    <source>
        <dbReference type="ARBA" id="ARBA00006991"/>
    </source>
</evidence>
<accession>A0ABQ7QPA9</accession>
<organism evidence="13 14">
    <name type="scientific">Plutella xylostella</name>
    <name type="common">Diamondback moth</name>
    <name type="synonym">Plutella maculipennis</name>
    <dbReference type="NCBI Taxonomy" id="51655"/>
    <lineage>
        <taxon>Eukaryota</taxon>
        <taxon>Metazoa</taxon>
        <taxon>Ecdysozoa</taxon>
        <taxon>Arthropoda</taxon>
        <taxon>Hexapoda</taxon>
        <taxon>Insecta</taxon>
        <taxon>Pterygota</taxon>
        <taxon>Neoptera</taxon>
        <taxon>Endopterygota</taxon>
        <taxon>Lepidoptera</taxon>
        <taxon>Glossata</taxon>
        <taxon>Ditrysia</taxon>
        <taxon>Yponomeutoidea</taxon>
        <taxon>Plutellidae</taxon>
        <taxon>Plutella</taxon>
    </lineage>
</organism>
<evidence type="ECO:0000256" key="6">
    <source>
        <dbReference type="ARBA" id="ARBA00022833"/>
    </source>
</evidence>
<dbReference type="Gene3D" id="3.30.160.60">
    <property type="entry name" value="Classic Zinc Finger"/>
    <property type="match status" value="10"/>
</dbReference>
<dbReference type="InterPro" id="IPR036236">
    <property type="entry name" value="Znf_C2H2_sf"/>
</dbReference>
<evidence type="ECO:0000256" key="9">
    <source>
        <dbReference type="ARBA" id="ARBA00023163"/>
    </source>
</evidence>
<comment type="subcellular location">
    <subcellularLocation>
        <location evidence="1">Nucleus</location>
    </subcellularLocation>
</comment>
<evidence type="ECO:0000256" key="3">
    <source>
        <dbReference type="ARBA" id="ARBA00022723"/>
    </source>
</evidence>
<keyword evidence="7" id="KW-0805">Transcription regulation</keyword>
<dbReference type="Pfam" id="PF12874">
    <property type="entry name" value="zf-met"/>
    <property type="match status" value="1"/>
</dbReference>
<keyword evidence="6" id="KW-0862">Zinc</keyword>
<keyword evidence="4" id="KW-0677">Repeat</keyword>
<evidence type="ECO:0000259" key="12">
    <source>
        <dbReference type="PROSITE" id="PS50157"/>
    </source>
</evidence>
<keyword evidence="5 11" id="KW-0863">Zinc-finger</keyword>
<protein>
    <recommendedName>
        <fullName evidence="12">C2H2-type domain-containing protein</fullName>
    </recommendedName>
</protein>